<reference evidence="1" key="1">
    <citation type="submission" date="2019-12" db="EMBL/GenBank/DDBJ databases">
        <title>Epidemiological and comparative genomic analysis of Bacillus anthracis isolated from northern Vietnam.</title>
        <authorList>
            <person name="Hoang T.T.H."/>
            <person name="Dang D.A."/>
            <person name="Pham M.H."/>
            <person name="Luong M.H."/>
            <person name="Tran N.D."/>
            <person name="Nguyen T.H."/>
            <person name="Nguyen T.T."/>
            <person name="Inoue S."/>
            <person name="Morikawa S."/>
            <person name="Okutani A."/>
        </authorList>
    </citation>
    <scope>NUCLEOTIDE SEQUENCE</scope>
    <source>
        <strain evidence="1">QuyetLC</strain>
    </source>
</reference>
<name>A0A640MKC4_BACAN</name>
<organism evidence="1">
    <name type="scientific">Bacillus anthracis</name>
    <name type="common">anthrax bacterium</name>
    <dbReference type="NCBI Taxonomy" id="1392"/>
    <lineage>
        <taxon>Bacteria</taxon>
        <taxon>Bacillati</taxon>
        <taxon>Bacillota</taxon>
        <taxon>Bacilli</taxon>
        <taxon>Bacillales</taxon>
        <taxon>Bacillaceae</taxon>
        <taxon>Bacillus</taxon>
        <taxon>Bacillus cereus group</taxon>
    </lineage>
</organism>
<accession>A0A640MKC4</accession>
<sequence length="59" mass="6848">MILISKIWTVLKKLLHQDSDHVSVVKERKEKLRMKFIDFEDLEEIEEVITPGAGSAFCC</sequence>
<proteinExistence type="predicted"/>
<evidence type="ECO:0000313" key="1">
    <source>
        <dbReference type="EMBL" id="GEU14521.1"/>
    </source>
</evidence>
<dbReference type="EMBL" id="BLEY01000072">
    <property type="protein sequence ID" value="GEU14521.1"/>
    <property type="molecule type" value="Genomic_DNA"/>
</dbReference>
<gene>
    <name evidence="1" type="ORF">QuyetLC_46880</name>
</gene>
<dbReference type="AlphaFoldDB" id="A0A640MKC4"/>
<reference evidence="1" key="2">
    <citation type="submission" date="2019-12" db="EMBL/GenBank/DDBJ databases">
        <authorList>
            <person name="Hoang T.H.H."/>
            <person name="Okutani A."/>
        </authorList>
    </citation>
    <scope>NUCLEOTIDE SEQUENCE</scope>
    <source>
        <strain evidence="1">QuyetLC</strain>
    </source>
</reference>
<protein>
    <submittedName>
        <fullName evidence="1">Uncharacterized protein</fullName>
    </submittedName>
</protein>
<comment type="caution">
    <text evidence="1">The sequence shown here is derived from an EMBL/GenBank/DDBJ whole genome shotgun (WGS) entry which is preliminary data.</text>
</comment>